<dbReference type="InterPro" id="IPR056344">
    <property type="entry name" value="Ig_CFAP65-like_9th"/>
</dbReference>
<evidence type="ECO:0000259" key="10">
    <source>
        <dbReference type="Pfam" id="PF24507"/>
    </source>
</evidence>
<feature type="region of interest" description="Disordered" evidence="7">
    <location>
        <begin position="1531"/>
        <end position="1553"/>
    </location>
</feature>
<dbReference type="Pfam" id="PF24771">
    <property type="entry name" value="Ig_CFAP74_1st"/>
    <property type="match status" value="1"/>
</dbReference>
<reference evidence="14" key="2">
    <citation type="submission" date="2021-01" db="UniProtKB">
        <authorList>
            <consortium name="EnsemblMetazoa"/>
        </authorList>
    </citation>
    <scope>IDENTIFICATION</scope>
</reference>
<dbReference type="Pfam" id="PF25248">
    <property type="entry name" value="Ig_CFAP65_8th"/>
    <property type="match status" value="1"/>
</dbReference>
<feature type="domain" description="CFAP65 tenth Ig-like" evidence="9">
    <location>
        <begin position="1214"/>
        <end position="1333"/>
    </location>
</feature>
<dbReference type="InterPro" id="IPR052614">
    <property type="entry name" value="CFAP65"/>
</dbReference>
<feature type="compositionally biased region" description="Basic and acidic residues" evidence="7">
    <location>
        <begin position="972"/>
        <end position="1007"/>
    </location>
</feature>
<evidence type="ECO:0000256" key="4">
    <source>
        <dbReference type="ARBA" id="ARBA00022846"/>
    </source>
</evidence>
<evidence type="ECO:0000259" key="12">
    <source>
        <dbReference type="Pfam" id="PF25248"/>
    </source>
</evidence>
<evidence type="ECO:0000256" key="7">
    <source>
        <dbReference type="SAM" id="MobiDB-lite"/>
    </source>
</evidence>
<dbReference type="Pfam" id="PF24816">
    <property type="entry name" value="Ig_CFAP65__9th"/>
    <property type="match status" value="1"/>
</dbReference>
<dbReference type="EnsemblMetazoa" id="XM_030974098">
    <property type="protein sequence ID" value="XP_030829958"/>
    <property type="gene ID" value="LOC585421"/>
</dbReference>
<evidence type="ECO:0000256" key="3">
    <source>
        <dbReference type="ARBA" id="ARBA00022490"/>
    </source>
</evidence>
<dbReference type="GeneID" id="585421"/>
<name>A0A7M7N1W7_STRPU</name>
<dbReference type="OMA" id="QQLKVMV"/>
<evidence type="ECO:0000313" key="14">
    <source>
        <dbReference type="EnsemblMetazoa" id="XP_030829958"/>
    </source>
</evidence>
<dbReference type="RefSeq" id="XP_030829958.1">
    <property type="nucleotide sequence ID" value="XM_030974098.1"/>
</dbReference>
<keyword evidence="6" id="KW-0966">Cell projection</keyword>
<dbReference type="KEGG" id="spu:585421"/>
<feature type="region of interest" description="Disordered" evidence="7">
    <location>
        <begin position="1817"/>
        <end position="1891"/>
    </location>
</feature>
<protein>
    <submittedName>
        <fullName evidence="14">Uncharacterized protein</fullName>
    </submittedName>
</protein>
<proteinExistence type="predicted"/>
<dbReference type="InParanoid" id="A0A7M7N1W7"/>
<evidence type="ECO:0000259" key="9">
    <source>
        <dbReference type="Pfam" id="PF24291"/>
    </source>
</evidence>
<evidence type="ECO:0000259" key="8">
    <source>
        <dbReference type="Pfam" id="PF22544"/>
    </source>
</evidence>
<feature type="compositionally biased region" description="Polar residues" evidence="7">
    <location>
        <begin position="1880"/>
        <end position="1891"/>
    </location>
</feature>
<evidence type="ECO:0000256" key="6">
    <source>
        <dbReference type="ARBA" id="ARBA00023273"/>
    </source>
</evidence>
<dbReference type="GO" id="GO:0031514">
    <property type="term" value="C:motile cilium"/>
    <property type="evidence" value="ECO:0007669"/>
    <property type="project" value="UniProtKB-SubCell"/>
</dbReference>
<accession>A0A7M7N1W7</accession>
<feature type="domain" description="CFAP65 seventh Ig-like" evidence="13">
    <location>
        <begin position="760"/>
        <end position="841"/>
    </location>
</feature>
<feature type="compositionally biased region" description="Basic and acidic residues" evidence="7">
    <location>
        <begin position="1495"/>
        <end position="1504"/>
    </location>
</feature>
<keyword evidence="15" id="KW-1185">Reference proteome</keyword>
<feature type="domain" description="CFAP65 fourth Ig-like" evidence="10">
    <location>
        <begin position="348"/>
        <end position="441"/>
    </location>
</feature>
<dbReference type="Pfam" id="PF24291">
    <property type="entry name" value="Ig_CFAP65"/>
    <property type="match status" value="1"/>
</dbReference>
<dbReference type="Pfam" id="PF24507">
    <property type="entry name" value="Ig_CFAP65_4th"/>
    <property type="match status" value="1"/>
</dbReference>
<keyword evidence="4" id="KW-0282">Flagellum</keyword>
<dbReference type="InterPro" id="IPR057467">
    <property type="entry name" value="Ig_CFAP65_8th"/>
</dbReference>
<feature type="domain" description="HYDIN/VesB/CFA65-like Ig-like" evidence="8">
    <location>
        <begin position="121"/>
        <end position="199"/>
    </location>
</feature>
<dbReference type="InterPro" id="IPR058536">
    <property type="entry name" value="Ig_CFAP65_4th"/>
</dbReference>
<dbReference type="Proteomes" id="UP000007110">
    <property type="component" value="Unassembled WGS sequence"/>
</dbReference>
<feature type="region of interest" description="Disordered" evidence="7">
    <location>
        <begin position="1680"/>
        <end position="1739"/>
    </location>
</feature>
<evidence type="ECO:0000256" key="1">
    <source>
        <dbReference type="ARBA" id="ARBA00004230"/>
    </source>
</evidence>
<evidence type="ECO:0000256" key="2">
    <source>
        <dbReference type="ARBA" id="ARBA00004496"/>
    </source>
</evidence>
<feature type="compositionally biased region" description="Pro residues" evidence="7">
    <location>
        <begin position="1818"/>
        <end position="1828"/>
    </location>
</feature>
<evidence type="ECO:0000259" key="13">
    <source>
        <dbReference type="Pfam" id="PF25249"/>
    </source>
</evidence>
<dbReference type="PANTHER" id="PTHR46127:SF1">
    <property type="entry name" value="CILIA- AND FLAGELLA-ASSOCIATED PROTEIN 65"/>
    <property type="match status" value="1"/>
</dbReference>
<dbReference type="Pfam" id="PF22544">
    <property type="entry name" value="HYDIN_VesB_CFA65-like_Ig"/>
    <property type="match status" value="1"/>
</dbReference>
<reference evidence="15" key="1">
    <citation type="submission" date="2015-02" db="EMBL/GenBank/DDBJ databases">
        <title>Genome sequencing for Strongylocentrotus purpuratus.</title>
        <authorList>
            <person name="Murali S."/>
            <person name="Liu Y."/>
            <person name="Vee V."/>
            <person name="English A."/>
            <person name="Wang M."/>
            <person name="Skinner E."/>
            <person name="Han Y."/>
            <person name="Muzny D.M."/>
            <person name="Worley K.C."/>
            <person name="Gibbs R.A."/>
        </authorList>
    </citation>
    <scope>NUCLEOTIDE SEQUENCE</scope>
</reference>
<dbReference type="InterPro" id="IPR057470">
    <property type="entry name" value="Ig_CFAP65_7th"/>
</dbReference>
<dbReference type="GO" id="GO:0005737">
    <property type="term" value="C:cytoplasm"/>
    <property type="evidence" value="ECO:0007669"/>
    <property type="project" value="UniProtKB-SubCell"/>
</dbReference>
<sequence length="1891" mass="211119">MPVAVPRRASSNVHHKTNHFGIEVVKGLTWKGWEPGGEYTKHVILKNVQVKTQKLKFSSPNTRFFSTLYPEPIVLSAGTSYSLPVTFRPLEKNIYVDKIEFQAQDGVFQVPMQAVLPKHELSLPSQLNFGMCATKDFTKLTFELSNTSELVTKFAWSVSLPFVLEPSTGTLDPKSKCTITATFKPTSAVVYETVAEVHYGSDSLTCKKMLKLEGIGKLPHLLVAQAGRHPRAMENLNIESVVSFGDVAIGSTAEKWIELHNLAPVNSPFKVDHPTASTRIDTVFSCHQKSGTVPPESISRIPVSFTPNTVNEESVDYLHIQAIGKVSKTIVKLHGRCKGPVVTLGSEVLNFGLLNLGDSATRTLDIVNQSDVAAYYQFMIDGQQSVFEMSVQCGKVEPHTTQTLIVTFTPSHPINHYRRVTCLVQNQDPLFIDMIGTCHTELCKPAVLQPIHLTRYRQHVAGGFSVFPPEHLNEMVKDGKLKLDSNNCLTHPSAEAVEDLVQSPTPLPAMKEYFDDGRHGEYTQPVHVTIDTTHVDFGNVQDLRRPLQKTLNITNHTKGKITITWMGDENHIYSISPVSADIPPLKMTSFRVNFKPNAPNQFFGTELEGYACYKSMRDYRLVQDETFSPPWCLTVAAVGQTFQPNNETFLPRYTLDTKKLVFPAVDVGDSIYKTMLLSNAGTTPIHYTIPDDPSGTFKVKPSSGLLRDKHQLFVFKVIPKVKDKTLRHQFSCRLNDSDKHIQTMDCLGSSEQPRVLLDTEGVLYFKSTCIGTSSQRSYKVKNTSRIALKYQWKVPHHQKDLLSVYPITGIILPNETQSHVWTFTPSEEVKYVVKPSMYVEDINHIGDLTRRKAFLLRVLGEGSIGRIKCEEPVVDLSDVVVNTAVSRDIVLHNNSNCSLHYELSVEQTMQGSYAEEAAETDDLALTLDRTRDVLPARSRRVIRATIRPERRLGYTFSIGYRLLTPSIPNLERTQKKDEDTEGKEDEKKEGEKKEETSKSVSETSKEEGVLVPVSDTMHQLCEMTAVGVYPTLQITDARCYGSAAGISKARLWSLLSLDNLNSCLDSDPSPVELIFSRVTKHNMRRKAVVLTQALLDFNFSASPVGAEPCIVHLMLENTGTVSADWAYLFPTDLQLEMEYWAETGEFDHDELHEMRIMDNKLFTVEPSSGSLMPGQCQTVTMTYCHEFAGTDRLPVLFKIMRGREVLLNFTGVTVNEDRRYVHFPSNKHMFSPVPIGGVINPKQVYELYNGGGMEVMYQLDLTALDQVQEENFNHRIFDCLNPKGVIPAGRTAKVEWIFSPLEANTYMVDVPIHIIGGDTALITFTGVGYDKRSLGTTMPMTDGTELTGVPSVQSIPLREQLLYASEERVAFGNLPLFSEQRKVVYLTNRSPSHTVSFEWYVTSEDDSQVLDIQPPKGTLHPGEGCMCKVVFTSIGEPSFYDLDVICEVADETVMAEYRKALEDWEAERERQKYEFTITEFSDDTQKDGSSAGPEGRSRFKRECTLDSSPVPPEDFKRYQTLPPIKNVKNEKELDEQYTREHSAKDGSKLWPKPEKPETFVMHLGVTGRTHTIAEFQSNFPNEVQKFFIDRGMSERVITSGKGKQSQRDESLEPEACDEMAAGVVGEVMSTIVRALLDDHDFHEALRDIPNEPIPYFTQFGDRPQSPARLEDLKIISLPPSQAAQRHEAMESPSKTVQIEMESRGVRTPDSTADGVPSRTVMRDSVTDQPPSAPAGDDVGLMTSRSVLQSSPGMHTEYDYQISLREERERLQQQNLKRLPEFATSVESALENTLFNIMMEAFGGEINLTARPRLIALPPSTPPRTPPTGPGAKPKQASVIGACTRPGSGKTSKGERAGSGGKVRSVDTPKVSVELVGSTGRRGSQTSQVTAK</sequence>
<dbReference type="CTD" id="255101"/>
<dbReference type="Pfam" id="PF25249">
    <property type="entry name" value="Ig_CFAP65_7th"/>
    <property type="match status" value="1"/>
</dbReference>
<keyword evidence="5" id="KW-0969">Cilium</keyword>
<evidence type="ECO:0000256" key="5">
    <source>
        <dbReference type="ARBA" id="ARBA00023069"/>
    </source>
</evidence>
<dbReference type="InterPro" id="IPR013783">
    <property type="entry name" value="Ig-like_fold"/>
</dbReference>
<dbReference type="InterPro" id="IPR053879">
    <property type="entry name" value="HYDIN_VesB_CFA65-like_Ig"/>
</dbReference>
<dbReference type="OrthoDB" id="415597at2759"/>
<dbReference type="PANTHER" id="PTHR46127">
    <property type="entry name" value="CILIA- AND FLAGELLA-ASSOCIATED PROTEIN 65"/>
    <property type="match status" value="1"/>
</dbReference>
<evidence type="ECO:0000259" key="11">
    <source>
        <dbReference type="Pfam" id="PF24816"/>
    </source>
</evidence>
<feature type="region of interest" description="Disordered" evidence="7">
    <location>
        <begin position="1479"/>
        <end position="1517"/>
    </location>
</feature>
<feature type="region of interest" description="Disordered" evidence="7">
    <location>
        <begin position="969"/>
        <end position="1007"/>
    </location>
</feature>
<feature type="domain" description="CFAP65 eight Ig-like" evidence="12">
    <location>
        <begin position="864"/>
        <end position="977"/>
    </location>
</feature>
<dbReference type="Gene3D" id="2.60.40.10">
    <property type="entry name" value="Immunoglobulins"/>
    <property type="match status" value="9"/>
</dbReference>
<feature type="domain" description="CFAP65-like ninth Ig-like" evidence="11">
    <location>
        <begin position="1030"/>
        <end position="1211"/>
    </location>
</feature>
<evidence type="ECO:0000313" key="15">
    <source>
        <dbReference type="Proteomes" id="UP000007110"/>
    </source>
</evidence>
<dbReference type="InterPro" id="IPR056305">
    <property type="entry name" value="Ig_CFAP65_10th"/>
</dbReference>
<organism evidence="14 15">
    <name type="scientific">Strongylocentrotus purpuratus</name>
    <name type="common">Purple sea urchin</name>
    <dbReference type="NCBI Taxonomy" id="7668"/>
    <lineage>
        <taxon>Eukaryota</taxon>
        <taxon>Metazoa</taxon>
        <taxon>Echinodermata</taxon>
        <taxon>Eleutherozoa</taxon>
        <taxon>Echinozoa</taxon>
        <taxon>Echinoidea</taxon>
        <taxon>Euechinoidea</taxon>
        <taxon>Echinacea</taxon>
        <taxon>Camarodonta</taxon>
        <taxon>Echinidea</taxon>
        <taxon>Strongylocentrotidae</taxon>
        <taxon>Strongylocentrotus</taxon>
    </lineage>
</organism>
<keyword evidence="3" id="KW-0963">Cytoplasm</keyword>
<comment type="subcellular location">
    <subcellularLocation>
        <location evidence="1">Cell projection</location>
        <location evidence="1">Cilium</location>
        <location evidence="1">Flagellum</location>
    </subcellularLocation>
    <subcellularLocation>
        <location evidence="2">Cytoplasm</location>
    </subcellularLocation>
</comment>